<reference evidence="1 2" key="1">
    <citation type="submission" date="2023-04" db="EMBL/GenBank/DDBJ databases">
        <title>Genome Sequence of Selenomonas sputigena ATCC 33150.</title>
        <authorList>
            <person name="Miller D.P."/>
            <person name="Anvari S."/>
            <person name="Polson S.W."/>
            <person name="Macdonald M."/>
            <person name="Mcdowell J.V."/>
        </authorList>
    </citation>
    <scope>NUCLEOTIDE SEQUENCE [LARGE SCALE GENOMIC DNA]</scope>
    <source>
        <strain evidence="1 2">ATCC 33150</strain>
    </source>
</reference>
<dbReference type="InterPro" id="IPR037010">
    <property type="entry name" value="VitB12-dep_Met_synth_activ_sf"/>
</dbReference>
<name>A0ABV3X9G1_9FIRM</name>
<sequence>MPVYNTVLLDIDPKETRRYAGLRKAENFDEKLIEEACLEARLLANPRGIWQMYDYDAATQTVLSDPPFSIKGEVIGKHLEKSEKVIILSASVGDAIEEHVTQYFKDGRYAYSVLLDAAATAAVEQIADTMEKAIEPKVAKEGYSMRWRFSPGYGDWPLEQQPEMVRVAKSAQIGVNVSDASMLVPRKSITAIIGLVPQNNETAPHTPNGCAACSKIDCPSRKDVPKPSM</sequence>
<dbReference type="Gene3D" id="3.40.109.40">
    <property type="match status" value="1"/>
</dbReference>
<dbReference type="EMBL" id="JARVLH010000008">
    <property type="protein sequence ID" value="MEX5286108.1"/>
    <property type="molecule type" value="Genomic_DNA"/>
</dbReference>
<dbReference type="SUPFAM" id="SSF56507">
    <property type="entry name" value="Methionine synthase activation domain-like"/>
    <property type="match status" value="1"/>
</dbReference>
<gene>
    <name evidence="1" type="ORF">QCO44_10850</name>
</gene>
<evidence type="ECO:0000313" key="2">
    <source>
        <dbReference type="Proteomes" id="UP001559623"/>
    </source>
</evidence>
<accession>A0ABV3X9G1</accession>
<comment type="caution">
    <text evidence="1">The sequence shown here is derived from an EMBL/GenBank/DDBJ whole genome shotgun (WGS) entry which is preliminary data.</text>
</comment>
<dbReference type="RefSeq" id="WP_368847830.1">
    <property type="nucleotide sequence ID" value="NZ_CP194411.1"/>
</dbReference>
<proteinExistence type="predicted"/>
<protein>
    <submittedName>
        <fullName evidence="1">Methionine synthase</fullName>
    </submittedName>
</protein>
<dbReference type="Proteomes" id="UP001559623">
    <property type="component" value="Unassembled WGS sequence"/>
</dbReference>
<organism evidence="1 2">
    <name type="scientific">Selenomonas sputigena</name>
    <dbReference type="NCBI Taxonomy" id="69823"/>
    <lineage>
        <taxon>Bacteria</taxon>
        <taxon>Bacillati</taxon>
        <taxon>Bacillota</taxon>
        <taxon>Negativicutes</taxon>
        <taxon>Selenomonadales</taxon>
        <taxon>Selenomonadaceae</taxon>
        <taxon>Selenomonas</taxon>
    </lineage>
</organism>
<keyword evidence="2" id="KW-1185">Reference proteome</keyword>
<evidence type="ECO:0000313" key="1">
    <source>
        <dbReference type="EMBL" id="MEX5286108.1"/>
    </source>
</evidence>